<evidence type="ECO:0000313" key="2">
    <source>
        <dbReference type="Proteomes" id="UP000236654"/>
    </source>
</evidence>
<proteinExistence type="predicted"/>
<gene>
    <name evidence="1" type="ORF">CW751_11500</name>
</gene>
<accession>A0A2I0R0K6</accession>
<dbReference type="Proteomes" id="UP000236654">
    <property type="component" value="Unassembled WGS sequence"/>
</dbReference>
<sequence>MKLYLIGMKSKTTVNTRTQKILIKQAAFSLLIILTYSLLSGCQAEKKPESIYKTPLKHFENEVFDLHIPNQHISEVTLTLPSCFRKIYQSISLNNEHNYHCRDKEVYISIDEIPSQSMSFYKSYFTHRNESPKNNMQVILNYAIQIKKQALSEAIISTDSKTTTYEGVPIITKSIKGKKNRYMSEIFHQFGVFQVGNKYYLLQGIMSTRNAHFMHQDLIEIFKNIKL</sequence>
<dbReference type="RefSeq" id="WP_101335180.1">
    <property type="nucleotide sequence ID" value="NZ_PJNI01000013.1"/>
</dbReference>
<dbReference type="AlphaFoldDB" id="A0A2I0R0K6"/>
<evidence type="ECO:0008006" key="3">
    <source>
        <dbReference type="Google" id="ProtNLM"/>
    </source>
</evidence>
<organism evidence="1 2">
    <name type="scientific">Brumimicrobium salinarum</name>
    <dbReference type="NCBI Taxonomy" id="2058658"/>
    <lineage>
        <taxon>Bacteria</taxon>
        <taxon>Pseudomonadati</taxon>
        <taxon>Bacteroidota</taxon>
        <taxon>Flavobacteriia</taxon>
        <taxon>Flavobacteriales</taxon>
        <taxon>Crocinitomicaceae</taxon>
        <taxon>Brumimicrobium</taxon>
    </lineage>
</organism>
<name>A0A2I0R0K6_9FLAO</name>
<dbReference type="EMBL" id="PJNI01000013">
    <property type="protein sequence ID" value="PKR80122.1"/>
    <property type="molecule type" value="Genomic_DNA"/>
</dbReference>
<evidence type="ECO:0000313" key="1">
    <source>
        <dbReference type="EMBL" id="PKR80122.1"/>
    </source>
</evidence>
<protein>
    <recommendedName>
        <fullName evidence="3">Gliding motility lipoprotein GldD</fullName>
    </recommendedName>
</protein>
<comment type="caution">
    <text evidence="1">The sequence shown here is derived from an EMBL/GenBank/DDBJ whole genome shotgun (WGS) entry which is preliminary data.</text>
</comment>
<keyword evidence="2" id="KW-1185">Reference proteome</keyword>
<reference evidence="1 2" key="1">
    <citation type="submission" date="2017-12" db="EMBL/GenBank/DDBJ databases">
        <title>The draft genome sequence of Brumimicrobium saltpan LHR20.</title>
        <authorList>
            <person name="Do Z.-J."/>
            <person name="Luo H.-R."/>
        </authorList>
    </citation>
    <scope>NUCLEOTIDE SEQUENCE [LARGE SCALE GENOMIC DNA]</scope>
    <source>
        <strain evidence="1 2">LHR20</strain>
    </source>
</reference>